<dbReference type="EMBL" id="OV121132">
    <property type="protein sequence ID" value="CAH0545913.1"/>
    <property type="molecule type" value="Genomic_DNA"/>
</dbReference>
<feature type="domain" description="DUF4817" evidence="1">
    <location>
        <begin position="5"/>
        <end position="58"/>
    </location>
</feature>
<evidence type="ECO:0000313" key="2">
    <source>
        <dbReference type="EMBL" id="CAH0545913.1"/>
    </source>
</evidence>
<organism evidence="2 3">
    <name type="scientific">Brassicogethes aeneus</name>
    <name type="common">Rape pollen beetle</name>
    <name type="synonym">Meligethes aeneus</name>
    <dbReference type="NCBI Taxonomy" id="1431903"/>
    <lineage>
        <taxon>Eukaryota</taxon>
        <taxon>Metazoa</taxon>
        <taxon>Ecdysozoa</taxon>
        <taxon>Arthropoda</taxon>
        <taxon>Hexapoda</taxon>
        <taxon>Insecta</taxon>
        <taxon>Pterygota</taxon>
        <taxon>Neoptera</taxon>
        <taxon>Endopterygota</taxon>
        <taxon>Coleoptera</taxon>
        <taxon>Polyphaga</taxon>
        <taxon>Cucujiformia</taxon>
        <taxon>Nitidulidae</taxon>
        <taxon>Meligethinae</taxon>
        <taxon>Brassicogethes</taxon>
    </lineage>
</organism>
<dbReference type="InterPro" id="IPR032135">
    <property type="entry name" value="DUF4817"/>
</dbReference>
<name>A0A9P0FAM1_BRAAE</name>
<accession>A0A9P0FAM1</accession>
<keyword evidence="3" id="KW-1185">Reference proteome</keyword>
<evidence type="ECO:0000259" key="1">
    <source>
        <dbReference type="Pfam" id="PF16087"/>
    </source>
</evidence>
<dbReference type="Pfam" id="PF16087">
    <property type="entry name" value="DUF4817"/>
    <property type="match status" value="1"/>
</dbReference>
<dbReference type="AlphaFoldDB" id="A0A9P0FAM1"/>
<protein>
    <recommendedName>
        <fullName evidence="1">DUF4817 domain-containing protein</fullName>
    </recommendedName>
</protein>
<proteinExistence type="predicted"/>
<reference evidence="2" key="1">
    <citation type="submission" date="2021-12" db="EMBL/GenBank/DDBJ databases">
        <authorList>
            <person name="King R."/>
        </authorList>
    </citation>
    <scope>NUCLEOTIDE SEQUENCE</scope>
</reference>
<evidence type="ECO:0000313" key="3">
    <source>
        <dbReference type="Proteomes" id="UP001154078"/>
    </source>
</evidence>
<gene>
    <name evidence="2" type="ORF">MELIAE_LOCUS191</name>
</gene>
<dbReference type="Proteomes" id="UP001154078">
    <property type="component" value="Chromosome 1"/>
</dbReference>
<sequence length="123" mass="14010">MEFLTVGEKIEMILIYGEAGRNLDDAVDIYAQLFPDKIQSRTSFRRTVKQFTTNGSVQPKKSLSSNRHSKYLDASAFKKLLNFTMRNDSSFVMAADNACKCHLGSDKLTSRYEFNIKDRNLAV</sequence>
<dbReference type="OrthoDB" id="6781378at2759"/>